<dbReference type="STRING" id="1847728.BTM29_04190"/>
<keyword evidence="2" id="KW-1185">Reference proteome</keyword>
<keyword evidence="1" id="KW-0413">Isomerase</keyword>
<dbReference type="Proteomes" id="UP000187499">
    <property type="component" value="Chromosome"/>
</dbReference>
<dbReference type="InterPro" id="IPR036237">
    <property type="entry name" value="Xyl_isomerase-like_sf"/>
</dbReference>
<organism evidence="1 2">
    <name type="scientific">Companilactobacillus allii</name>
    <dbReference type="NCBI Taxonomy" id="1847728"/>
    <lineage>
        <taxon>Bacteria</taxon>
        <taxon>Bacillati</taxon>
        <taxon>Bacillota</taxon>
        <taxon>Bacilli</taxon>
        <taxon>Lactobacillales</taxon>
        <taxon>Lactobacillaceae</taxon>
        <taxon>Companilactobacillus</taxon>
    </lineage>
</organism>
<reference evidence="2" key="1">
    <citation type="submission" date="2016-12" db="EMBL/GenBank/DDBJ databases">
        <authorList>
            <person name="Jung M.Y."/>
            <person name="Lee S.H."/>
        </authorList>
    </citation>
    <scope>NUCLEOTIDE SEQUENCE [LARGE SCALE GENOMIC DNA]</scope>
    <source>
        <strain evidence="2">WiKim39</strain>
    </source>
</reference>
<name>A0A1P8Q1P4_9LACO</name>
<evidence type="ECO:0000313" key="2">
    <source>
        <dbReference type="Proteomes" id="UP000187499"/>
    </source>
</evidence>
<dbReference type="Gene3D" id="3.20.20.150">
    <property type="entry name" value="Divalent-metal-dependent TIM barrel enzymes"/>
    <property type="match status" value="1"/>
</dbReference>
<dbReference type="EMBL" id="CP019323">
    <property type="protein sequence ID" value="APX71802.1"/>
    <property type="molecule type" value="Genomic_DNA"/>
</dbReference>
<proteinExistence type="predicted"/>
<dbReference type="AlphaFoldDB" id="A0A1P8Q1P4"/>
<accession>A0A1P8Q1P4</accession>
<dbReference type="OrthoDB" id="2237247at2"/>
<evidence type="ECO:0000313" key="1">
    <source>
        <dbReference type="EMBL" id="APX71802.1"/>
    </source>
</evidence>
<dbReference type="RefSeq" id="WP_076614306.1">
    <property type="nucleotide sequence ID" value="NZ_CP019323.1"/>
</dbReference>
<gene>
    <name evidence="1" type="ORF">BTM29_04190</name>
</gene>
<sequence>MSLILNTLIFAKDVENGTSQVSLLECASKLGAYGVEVRREYFKDIKNELSDVARRANEDGLKLYYSVPDVIFEEDGSLNPKITQYFSEGETMGIKKIKFNIGHFDRFTGNLKKVLGELPIDKIEMNVENDQTQISGSVSSLLTFLKAVKENNIDIGYVYDLGNWAFTEQDAVDSAKALATYTRYIHLKNIVSSNGSLSTSADLNNGIFDWKKVLTYLPNNVDLALEYPIDTDEQIKSQMNIVKTLEES</sequence>
<dbReference type="KEGG" id="lalw:BTM29_04190"/>
<protein>
    <submittedName>
        <fullName evidence="1">Sugar phosphate isomerase</fullName>
    </submittedName>
</protein>
<dbReference type="GO" id="GO:0016853">
    <property type="term" value="F:isomerase activity"/>
    <property type="evidence" value="ECO:0007669"/>
    <property type="project" value="UniProtKB-KW"/>
</dbReference>
<dbReference type="SUPFAM" id="SSF51658">
    <property type="entry name" value="Xylose isomerase-like"/>
    <property type="match status" value="1"/>
</dbReference>